<keyword evidence="5" id="KW-0256">Endoplasmic reticulum</keyword>
<feature type="binding site" description="axial binding residue" evidence="8">
    <location>
        <position position="394"/>
    </location>
    <ligand>
        <name>heme</name>
        <dbReference type="ChEBI" id="CHEBI:30413"/>
    </ligand>
    <ligandPart>
        <name>Fe</name>
        <dbReference type="ChEBI" id="CHEBI:18248"/>
    </ligandPart>
</feature>
<dbReference type="InterPro" id="IPR050529">
    <property type="entry name" value="CYP450_sterol_14alpha_dmase"/>
</dbReference>
<dbReference type="InterPro" id="IPR036396">
    <property type="entry name" value="Cyt_P450_sf"/>
</dbReference>
<dbReference type="PANTHER" id="PTHR24304">
    <property type="entry name" value="CYTOCHROME P450 FAMILY 7"/>
    <property type="match status" value="1"/>
</dbReference>
<dbReference type="STRING" id="246437.L9KWV0"/>
<dbReference type="GO" id="GO:0008396">
    <property type="term" value="F:oxysterol 7-alpha-hydroxylase activity"/>
    <property type="evidence" value="ECO:0007669"/>
    <property type="project" value="TreeGrafter"/>
</dbReference>
<evidence type="ECO:0000256" key="4">
    <source>
        <dbReference type="ARBA" id="ARBA00022723"/>
    </source>
</evidence>
<dbReference type="InParanoid" id="L9KWV0"/>
<dbReference type="SUPFAM" id="SSF48264">
    <property type="entry name" value="Cytochrome P450"/>
    <property type="match status" value="1"/>
</dbReference>
<evidence type="ECO:0000256" key="5">
    <source>
        <dbReference type="ARBA" id="ARBA00022848"/>
    </source>
</evidence>
<keyword evidence="7" id="KW-0443">Lipid metabolism</keyword>
<name>L9KWV0_TUPCH</name>
<sequence length="461" mass="52920">MELFSSTVLIILGCVALFLFLQRKNSHRPPCVKGWIPWIGVSFEFGVAPLEFIEKTRIKYGPIFTLIVMGNRMTFVTEEEGVNVFLKSKELNFELAVQNPIYHTASIPKNVFFTLHEKLFILMKGKLGNSNLPQFAEQLTEQLHEQLKSLGTHGTMDLNNLVRNLLYPSTTNILFGNGLFPVNKRKIQEFHEHFQVYDDSFEYGSQVPEHFLSHGLTIFISFKQTLIQILLDAIETETSEQNCPKYMLLMLWAALSNVVPATFWTLAFVLSHPDIYQTIMEGISSVFGTAGKDKIKVSEDELKKLPLIKWCVLESIRLSGPGILARKVMKPVKILNYTVPSGDLLMLSPFWLHRNPKFFPEPESFKPERWEKANLEKLAFLDYFLAFGNGKYQCPGRWFALLEVQVCVILLLYKYDCSLLDPVPKQVCIFRITNIIIIFKFDINPNPLVLITRDDQIDVPT</sequence>
<dbReference type="GO" id="GO:0042632">
    <property type="term" value="P:cholesterol homeostasis"/>
    <property type="evidence" value="ECO:0007669"/>
    <property type="project" value="TreeGrafter"/>
</dbReference>
<keyword evidence="9" id="KW-0472">Membrane</keyword>
<keyword evidence="3 8" id="KW-0349">Heme</keyword>
<accession>L9KWV0</accession>
<proteinExistence type="inferred from homology"/>
<organism evidence="10 11">
    <name type="scientific">Tupaia chinensis</name>
    <name type="common">Chinese tree shrew</name>
    <name type="synonym">Tupaia belangeri chinensis</name>
    <dbReference type="NCBI Taxonomy" id="246437"/>
    <lineage>
        <taxon>Eukaryota</taxon>
        <taxon>Metazoa</taxon>
        <taxon>Chordata</taxon>
        <taxon>Craniata</taxon>
        <taxon>Vertebrata</taxon>
        <taxon>Euteleostomi</taxon>
        <taxon>Mammalia</taxon>
        <taxon>Eutheria</taxon>
        <taxon>Euarchontoglires</taxon>
        <taxon>Scandentia</taxon>
        <taxon>Tupaiidae</taxon>
        <taxon>Tupaia</taxon>
    </lineage>
</organism>
<comment type="subcellular location">
    <subcellularLocation>
        <location evidence="1">Microsome membrane</location>
    </subcellularLocation>
</comment>
<dbReference type="GO" id="GO:0016125">
    <property type="term" value="P:sterol metabolic process"/>
    <property type="evidence" value="ECO:0007669"/>
    <property type="project" value="UniProtKB-ARBA"/>
</dbReference>
<dbReference type="PRINTS" id="PR00465">
    <property type="entry name" value="EP450IV"/>
</dbReference>
<dbReference type="InterPro" id="IPR002403">
    <property type="entry name" value="Cyt_P450_E_grp-IV"/>
</dbReference>
<dbReference type="eggNOG" id="KOG0684">
    <property type="taxonomic scope" value="Eukaryota"/>
</dbReference>
<evidence type="ECO:0000256" key="6">
    <source>
        <dbReference type="ARBA" id="ARBA00023004"/>
    </source>
</evidence>
<reference evidence="11" key="2">
    <citation type="journal article" date="2013" name="Nat. Commun.">
        <title>Genome of the Chinese tree shrew.</title>
        <authorList>
            <person name="Fan Y."/>
            <person name="Huang Z.Y."/>
            <person name="Cao C.C."/>
            <person name="Chen C.S."/>
            <person name="Chen Y.X."/>
            <person name="Fan D.D."/>
            <person name="He J."/>
            <person name="Hou H.L."/>
            <person name="Hu L."/>
            <person name="Hu X.T."/>
            <person name="Jiang X.T."/>
            <person name="Lai R."/>
            <person name="Lang Y.S."/>
            <person name="Liang B."/>
            <person name="Liao S.G."/>
            <person name="Mu D."/>
            <person name="Ma Y.Y."/>
            <person name="Niu Y.Y."/>
            <person name="Sun X.Q."/>
            <person name="Xia J.Q."/>
            <person name="Xiao J."/>
            <person name="Xiong Z.Q."/>
            <person name="Xu L."/>
            <person name="Yang L."/>
            <person name="Zhang Y."/>
            <person name="Zhao W."/>
            <person name="Zhao X.D."/>
            <person name="Zheng Y.T."/>
            <person name="Zhou J.M."/>
            <person name="Zhu Y.B."/>
            <person name="Zhang G.J."/>
            <person name="Wang J."/>
            <person name="Yao Y.G."/>
        </authorList>
    </citation>
    <scope>NUCLEOTIDE SEQUENCE [LARGE SCALE GENOMIC DNA]</scope>
</reference>
<evidence type="ECO:0000256" key="1">
    <source>
        <dbReference type="ARBA" id="ARBA00004524"/>
    </source>
</evidence>
<evidence type="ECO:0000313" key="10">
    <source>
        <dbReference type="EMBL" id="ELW65637.1"/>
    </source>
</evidence>
<keyword evidence="5" id="KW-0492">Microsome</keyword>
<evidence type="ECO:0000256" key="2">
    <source>
        <dbReference type="ARBA" id="ARBA00010617"/>
    </source>
</evidence>
<reference evidence="11" key="1">
    <citation type="submission" date="2012-07" db="EMBL/GenBank/DDBJ databases">
        <title>Genome of the Chinese tree shrew, a rising model animal genetically related to primates.</title>
        <authorList>
            <person name="Zhang G."/>
            <person name="Fan Y."/>
            <person name="Yao Y."/>
            <person name="Huang Z."/>
        </authorList>
    </citation>
    <scope>NUCLEOTIDE SEQUENCE [LARGE SCALE GENOMIC DNA]</scope>
</reference>
<evidence type="ECO:0000256" key="7">
    <source>
        <dbReference type="ARBA" id="ARBA00023221"/>
    </source>
</evidence>
<dbReference type="FunCoup" id="L9KWV0">
    <property type="interactions" value="270"/>
</dbReference>
<dbReference type="EMBL" id="KB320679">
    <property type="protein sequence ID" value="ELW65637.1"/>
    <property type="molecule type" value="Genomic_DNA"/>
</dbReference>
<evidence type="ECO:0000256" key="3">
    <source>
        <dbReference type="ARBA" id="ARBA00022617"/>
    </source>
</evidence>
<keyword evidence="9" id="KW-0812">Transmembrane</keyword>
<gene>
    <name evidence="10" type="ORF">TREES_T100007645</name>
</gene>
<dbReference type="GO" id="GO:0020037">
    <property type="term" value="F:heme binding"/>
    <property type="evidence" value="ECO:0007669"/>
    <property type="project" value="InterPro"/>
</dbReference>
<keyword evidence="9" id="KW-1133">Transmembrane helix</keyword>
<keyword evidence="11" id="KW-1185">Reference proteome</keyword>
<evidence type="ECO:0000256" key="8">
    <source>
        <dbReference type="PIRSR" id="PIRSR602403-1"/>
    </source>
</evidence>
<dbReference type="Proteomes" id="UP000011518">
    <property type="component" value="Unassembled WGS sequence"/>
</dbReference>
<keyword evidence="7" id="KW-0753">Steroid metabolism</keyword>
<dbReference type="GO" id="GO:0005506">
    <property type="term" value="F:iron ion binding"/>
    <property type="evidence" value="ECO:0007669"/>
    <property type="project" value="InterPro"/>
</dbReference>
<dbReference type="Pfam" id="PF00067">
    <property type="entry name" value="p450"/>
    <property type="match status" value="2"/>
</dbReference>
<dbReference type="Gene3D" id="1.10.630.10">
    <property type="entry name" value="Cytochrome P450"/>
    <property type="match status" value="1"/>
</dbReference>
<dbReference type="InterPro" id="IPR001128">
    <property type="entry name" value="Cyt_P450"/>
</dbReference>
<dbReference type="AlphaFoldDB" id="L9KWV0"/>
<keyword evidence="6 8" id="KW-0408">Iron</keyword>
<dbReference type="GO" id="GO:0006699">
    <property type="term" value="P:bile acid biosynthetic process"/>
    <property type="evidence" value="ECO:0007669"/>
    <property type="project" value="TreeGrafter"/>
</dbReference>
<feature type="transmembrane region" description="Helical" evidence="9">
    <location>
        <begin position="246"/>
        <end position="270"/>
    </location>
</feature>
<evidence type="ECO:0000313" key="11">
    <source>
        <dbReference type="Proteomes" id="UP000011518"/>
    </source>
</evidence>
<dbReference type="PANTHER" id="PTHR24304:SF2">
    <property type="entry name" value="24-HYDROXYCHOLESTEROL 7-ALPHA-HYDROXYLASE"/>
    <property type="match status" value="1"/>
</dbReference>
<keyword evidence="4 8" id="KW-0479">Metal-binding</keyword>
<protein>
    <submittedName>
        <fullName evidence="10">24-hydroxycholesterol 7-alpha-hydroxylase</fullName>
    </submittedName>
</protein>
<comment type="similarity">
    <text evidence="2">Belongs to the cytochrome P450 family.</text>
</comment>
<evidence type="ECO:0000256" key="9">
    <source>
        <dbReference type="SAM" id="Phobius"/>
    </source>
</evidence>
<comment type="cofactor">
    <cofactor evidence="8">
        <name>heme</name>
        <dbReference type="ChEBI" id="CHEBI:30413"/>
    </cofactor>
</comment>